<dbReference type="Gene3D" id="2.30.310.10">
    <property type="entry name" value="ibrinogen binding protein from staphylococcus aureus domain"/>
    <property type="match status" value="1"/>
</dbReference>
<keyword evidence="11" id="KW-1185">Reference proteome</keyword>
<dbReference type="FunFam" id="2.30.310.10:FF:000003">
    <property type="entry name" value="Zinc knuckle domain containing protein"/>
    <property type="match status" value="1"/>
</dbReference>
<dbReference type="GO" id="GO:1990112">
    <property type="term" value="C:RQC complex"/>
    <property type="evidence" value="ECO:0007669"/>
    <property type="project" value="TreeGrafter"/>
</dbReference>
<dbReference type="PANTHER" id="PTHR15239:SF6">
    <property type="entry name" value="RIBOSOME QUALITY CONTROL COMPLEX SUBUNIT NEMF"/>
    <property type="match status" value="1"/>
</dbReference>
<keyword evidence="4 6" id="KW-0175">Coiled coil</keyword>
<evidence type="ECO:0000256" key="5">
    <source>
        <dbReference type="ARBA" id="ARBA00070414"/>
    </source>
</evidence>
<feature type="compositionally biased region" description="Basic and acidic residues" evidence="7">
    <location>
        <begin position="875"/>
        <end position="895"/>
    </location>
</feature>
<dbReference type="InterPro" id="IPR051608">
    <property type="entry name" value="RQC_Subunit_NEMF"/>
</dbReference>
<comment type="subcellular location">
    <subcellularLocation>
        <location evidence="1">Cytoplasm</location>
    </subcellularLocation>
</comment>
<evidence type="ECO:0000256" key="4">
    <source>
        <dbReference type="ARBA" id="ARBA00023054"/>
    </source>
</evidence>
<reference evidence="10 11" key="1">
    <citation type="submission" date="2016-03" db="EMBL/GenBank/DDBJ databases">
        <title>Fine-scale spatial genetic structure of a fungal parasite of coffee scale insects.</title>
        <authorList>
            <person name="Jackson D."/>
            <person name="Zemenick K.A."/>
            <person name="Malloure B."/>
            <person name="Quandt C.A."/>
            <person name="James T.Y."/>
        </authorList>
    </citation>
    <scope>NUCLEOTIDE SEQUENCE [LARGE SCALE GENOMIC DNA]</scope>
    <source>
        <strain evidence="10 11">UM487</strain>
    </source>
</reference>
<keyword evidence="3" id="KW-0963">Cytoplasm</keyword>
<feature type="region of interest" description="Disordered" evidence="7">
    <location>
        <begin position="694"/>
        <end position="765"/>
    </location>
</feature>
<evidence type="ECO:0000256" key="2">
    <source>
        <dbReference type="ARBA" id="ARBA00008318"/>
    </source>
</evidence>
<feature type="compositionally biased region" description="Acidic residues" evidence="7">
    <location>
        <begin position="439"/>
        <end position="464"/>
    </location>
</feature>
<organism evidence="10 11">
    <name type="scientific">Cordyceps confragosa</name>
    <name type="common">Lecanicillium lecanii</name>
    <dbReference type="NCBI Taxonomy" id="2714763"/>
    <lineage>
        <taxon>Eukaryota</taxon>
        <taxon>Fungi</taxon>
        <taxon>Dikarya</taxon>
        <taxon>Ascomycota</taxon>
        <taxon>Pezizomycotina</taxon>
        <taxon>Sordariomycetes</taxon>
        <taxon>Hypocreomycetidae</taxon>
        <taxon>Hypocreales</taxon>
        <taxon>Cordycipitaceae</taxon>
        <taxon>Akanthomyces</taxon>
    </lineage>
</organism>
<dbReference type="AlphaFoldDB" id="A0A179ILQ5"/>
<dbReference type="GO" id="GO:0043023">
    <property type="term" value="F:ribosomal large subunit binding"/>
    <property type="evidence" value="ECO:0007669"/>
    <property type="project" value="TreeGrafter"/>
</dbReference>
<evidence type="ECO:0000256" key="6">
    <source>
        <dbReference type="SAM" id="Coils"/>
    </source>
</evidence>
<evidence type="ECO:0000313" key="10">
    <source>
        <dbReference type="EMBL" id="OAR02792.1"/>
    </source>
</evidence>
<dbReference type="GO" id="GO:0072344">
    <property type="term" value="P:rescue of stalled ribosome"/>
    <property type="evidence" value="ECO:0007669"/>
    <property type="project" value="TreeGrafter"/>
</dbReference>
<dbReference type="InterPro" id="IPR021846">
    <property type="entry name" value="NFACT-C"/>
</dbReference>
<dbReference type="EMBL" id="LUKN01000505">
    <property type="protein sequence ID" value="OAR02792.1"/>
    <property type="molecule type" value="Genomic_DNA"/>
</dbReference>
<dbReference type="OMA" id="MFLEFFA"/>
<dbReference type="GO" id="GO:0000049">
    <property type="term" value="F:tRNA binding"/>
    <property type="evidence" value="ECO:0007669"/>
    <property type="project" value="TreeGrafter"/>
</dbReference>
<dbReference type="Pfam" id="PF05833">
    <property type="entry name" value="NFACT_N"/>
    <property type="match status" value="1"/>
</dbReference>
<feature type="region of interest" description="Disordered" evidence="7">
    <location>
        <begin position="1044"/>
        <end position="1066"/>
    </location>
</feature>
<sequence length="1066" mass="118592">MKQRFSSLDVKVIAHELNQSLTSLRVANIYDLSTRILLFKFAKPDTKKQLLIDIGFRCHTTEFARATAGTPSAFVSRLRKALKTRRLTSVSQIGTDRILEFQFSDGQYKLYLEFFASGNVILTDADLRILALSRNVSEGEGQEPQKVGLQYSLESRQNFLGVPHLSQDRVRTALAAAVEKASTTKVPILKPSHKQADVLRKCLAVSITELPPILVDHILQASDFDTSHKLEVILENASLLKDLTENLRKARELVDSITSSSTCAGFIFARKPAQEQNPQSQDAASRAKLGLLYDDFHPFVPIKFEKNNDIEVLRFDGYNQTVDEFFSSLEGQKLESRLIEREAAAQKKLNAAKQEQENRIKGLQSSQSDNFRKAAAIEANIERVQEAMDSINGLLDQGMDWVDIGKLVEREQKKDNLVANLICLPLNLADNVISVRLSEEDDAESEDEDPFETDNSDVESEDDVDAAKGGRRNSNKTVTVEIVLTLSPWSNAREYYDQRKTAVVKEEKTQLQAGRAIKSTEQKIRHDLKKVLKQEKALLQPVRNLMWFEKFYWFISSDGYLVVAAKDKSQAEILYRRHLRSGDVFCHADANNAAVAIVKNRLNTTDAPIPPATLAQAGQLSICSSDAWDSKAGIGAWWVNSNQVSKSTYTGDILQPGNFNIIGERNYLPPEPLVLGLSVMFKITEESKVHHNKYRIRDEPATDAALKREPGSDSSHVDPKATGDDAEKEAYTTTDSGESNGEQTEIDHEDEDEQRARSNPLRGRHLCSEMPHLDYYGGNGDEIQSKMVSLDVSEESEDDVREPDTAQPVADKSENCTGTNSVAKAKASGGVPPESKKPKRGQKGKAKKVAAKYKNQDEEDRAAAEVLIGSAAGKQKAEAEAQAKLKREQDMEQAKARRRAQHEKKQREMAQHEEKRRAILDGRDPEGDDEEELRAPIDLLVSAPRPGDEIVEIVTVCAPWAALGRSKYKFKLQPGTLKKGKAVKELLERWRADAGRKGAVDETSTDTEKMWPREVELIKFLKPEEIVNTVPAGRVRLVVVGANSASGRGRGSGGKKNQVMGGKKGK</sequence>
<feature type="compositionally biased region" description="Polar residues" evidence="7">
    <location>
        <begin position="731"/>
        <end position="743"/>
    </location>
</feature>
<feature type="compositionally biased region" description="Basic and acidic residues" evidence="7">
    <location>
        <begin position="694"/>
        <end position="730"/>
    </location>
</feature>
<evidence type="ECO:0000313" key="11">
    <source>
        <dbReference type="Proteomes" id="UP000243081"/>
    </source>
</evidence>
<dbReference type="OrthoDB" id="207084at2759"/>
<feature type="compositionally biased region" description="Acidic residues" evidence="7">
    <location>
        <begin position="792"/>
        <end position="801"/>
    </location>
</feature>
<proteinExistence type="inferred from homology"/>
<dbReference type="GO" id="GO:0005737">
    <property type="term" value="C:cytoplasm"/>
    <property type="evidence" value="ECO:0007669"/>
    <property type="project" value="UniProtKB-SubCell"/>
</dbReference>
<protein>
    <recommendedName>
        <fullName evidence="5">Ribosome quality control complex subunit 2</fullName>
    </recommendedName>
</protein>
<feature type="region of interest" description="Disordered" evidence="7">
    <location>
        <begin position="438"/>
        <end position="471"/>
    </location>
</feature>
<comment type="caution">
    <text evidence="10">The sequence shown here is derived from an EMBL/GenBank/DDBJ whole genome shotgun (WGS) entry which is preliminary data.</text>
</comment>
<dbReference type="InterPro" id="IPR008532">
    <property type="entry name" value="NFACT_RNA-bd"/>
</dbReference>
<name>A0A179ILQ5_CORDF</name>
<evidence type="ECO:0000259" key="9">
    <source>
        <dbReference type="Pfam" id="PF11923"/>
    </source>
</evidence>
<evidence type="ECO:0000256" key="3">
    <source>
        <dbReference type="ARBA" id="ARBA00022490"/>
    </source>
</evidence>
<dbReference type="Pfam" id="PF11923">
    <property type="entry name" value="NFACT-C"/>
    <property type="match status" value="1"/>
</dbReference>
<feature type="coiled-coil region" evidence="6">
    <location>
        <begin position="335"/>
        <end position="366"/>
    </location>
</feature>
<feature type="compositionally biased region" description="Basic residues" evidence="7">
    <location>
        <begin position="837"/>
        <end position="851"/>
    </location>
</feature>
<evidence type="ECO:0000259" key="8">
    <source>
        <dbReference type="Pfam" id="PF05670"/>
    </source>
</evidence>
<accession>A0A179ILQ5</accession>
<gene>
    <name evidence="10" type="ORF">LLEC1_00198</name>
</gene>
<feature type="domain" description="NFACT RNA-binding" evidence="8">
    <location>
        <begin position="550"/>
        <end position="661"/>
    </location>
</feature>
<dbReference type="Proteomes" id="UP000243081">
    <property type="component" value="Unassembled WGS sequence"/>
</dbReference>
<dbReference type="Pfam" id="PF05670">
    <property type="entry name" value="NFACT-R_1"/>
    <property type="match status" value="1"/>
</dbReference>
<feature type="domain" description="NFACT protein C-terminal" evidence="9">
    <location>
        <begin position="934"/>
        <end position="1038"/>
    </location>
</feature>
<evidence type="ECO:0000256" key="1">
    <source>
        <dbReference type="ARBA" id="ARBA00004496"/>
    </source>
</evidence>
<feature type="region of interest" description="Disordered" evidence="7">
    <location>
        <begin position="789"/>
        <end position="932"/>
    </location>
</feature>
<evidence type="ECO:0000256" key="7">
    <source>
        <dbReference type="SAM" id="MobiDB-lite"/>
    </source>
</evidence>
<dbReference type="PANTHER" id="PTHR15239">
    <property type="entry name" value="NUCLEAR EXPORT MEDIATOR FACTOR NEMF"/>
    <property type="match status" value="1"/>
</dbReference>
<comment type="similarity">
    <text evidence="2">Belongs to the NEMF family.</text>
</comment>
<dbReference type="GO" id="GO:1990116">
    <property type="term" value="P:ribosome-associated ubiquitin-dependent protein catabolic process"/>
    <property type="evidence" value="ECO:0007669"/>
    <property type="project" value="TreeGrafter"/>
</dbReference>
<feature type="compositionally biased region" description="Basic and acidic residues" evidence="7">
    <location>
        <begin position="903"/>
        <end position="925"/>
    </location>
</feature>